<organism evidence="1 2">
    <name type="scientific">Smallanthus sonchifolius</name>
    <dbReference type="NCBI Taxonomy" id="185202"/>
    <lineage>
        <taxon>Eukaryota</taxon>
        <taxon>Viridiplantae</taxon>
        <taxon>Streptophyta</taxon>
        <taxon>Embryophyta</taxon>
        <taxon>Tracheophyta</taxon>
        <taxon>Spermatophyta</taxon>
        <taxon>Magnoliopsida</taxon>
        <taxon>eudicotyledons</taxon>
        <taxon>Gunneridae</taxon>
        <taxon>Pentapetalae</taxon>
        <taxon>asterids</taxon>
        <taxon>campanulids</taxon>
        <taxon>Asterales</taxon>
        <taxon>Asteraceae</taxon>
        <taxon>Asteroideae</taxon>
        <taxon>Heliantheae alliance</taxon>
        <taxon>Millerieae</taxon>
        <taxon>Smallanthus</taxon>
    </lineage>
</organism>
<reference evidence="1 2" key="2">
    <citation type="journal article" date="2022" name="Mol. Ecol. Resour.">
        <title>The genomes of chicory, endive, great burdock and yacon provide insights into Asteraceae paleo-polyploidization history and plant inulin production.</title>
        <authorList>
            <person name="Fan W."/>
            <person name="Wang S."/>
            <person name="Wang H."/>
            <person name="Wang A."/>
            <person name="Jiang F."/>
            <person name="Liu H."/>
            <person name="Zhao H."/>
            <person name="Xu D."/>
            <person name="Zhang Y."/>
        </authorList>
    </citation>
    <scope>NUCLEOTIDE SEQUENCE [LARGE SCALE GENOMIC DNA]</scope>
    <source>
        <strain evidence="2">cv. Yunnan</strain>
        <tissue evidence="1">Leaves</tissue>
    </source>
</reference>
<sequence>MEAHKDAYPNELEGTSPLIKGLSTPEEVNHRPSLTAHPAEVSVETLTIHRPTRMERQPPPPKTMEEAMEMDEAFLRGKDTLQAREGRLKTDGGKSSSPQDTAPGHLTLIE</sequence>
<gene>
    <name evidence="1" type="ORF">L1987_20163</name>
</gene>
<comment type="caution">
    <text evidence="1">The sequence shown here is derived from an EMBL/GenBank/DDBJ whole genome shotgun (WGS) entry which is preliminary data.</text>
</comment>
<name>A0ACB9IT49_9ASTR</name>
<reference evidence="2" key="1">
    <citation type="journal article" date="2022" name="Mol. Ecol. Resour.">
        <title>The genomes of chicory, endive, great burdock and yacon provide insights into Asteraceae palaeo-polyploidization history and plant inulin production.</title>
        <authorList>
            <person name="Fan W."/>
            <person name="Wang S."/>
            <person name="Wang H."/>
            <person name="Wang A."/>
            <person name="Jiang F."/>
            <person name="Liu H."/>
            <person name="Zhao H."/>
            <person name="Xu D."/>
            <person name="Zhang Y."/>
        </authorList>
    </citation>
    <scope>NUCLEOTIDE SEQUENCE [LARGE SCALE GENOMIC DNA]</scope>
    <source>
        <strain evidence="2">cv. Yunnan</strain>
    </source>
</reference>
<keyword evidence="2" id="KW-1185">Reference proteome</keyword>
<dbReference type="EMBL" id="CM042024">
    <property type="protein sequence ID" value="KAI3810545.1"/>
    <property type="molecule type" value="Genomic_DNA"/>
</dbReference>
<evidence type="ECO:0000313" key="1">
    <source>
        <dbReference type="EMBL" id="KAI3810545.1"/>
    </source>
</evidence>
<protein>
    <submittedName>
        <fullName evidence="1">Uncharacterized protein</fullName>
    </submittedName>
</protein>
<accession>A0ACB9IT49</accession>
<evidence type="ECO:0000313" key="2">
    <source>
        <dbReference type="Proteomes" id="UP001056120"/>
    </source>
</evidence>
<proteinExistence type="predicted"/>
<dbReference type="Proteomes" id="UP001056120">
    <property type="component" value="Linkage Group LG07"/>
</dbReference>